<dbReference type="HOGENOM" id="CLU_056929_0_0_0"/>
<protein>
    <submittedName>
        <fullName evidence="3">Cobalamin (Vitamin B12) biosynthesis CbiX protein</fullName>
    </submittedName>
</protein>
<evidence type="ECO:0000256" key="1">
    <source>
        <dbReference type="ARBA" id="ARBA00022723"/>
    </source>
</evidence>
<dbReference type="Gene3D" id="3.40.50.1400">
    <property type="match status" value="2"/>
</dbReference>
<dbReference type="InterPro" id="IPR002762">
    <property type="entry name" value="CbiX-like"/>
</dbReference>
<accession>E1IGF7</accession>
<dbReference type="CDD" id="cd03414">
    <property type="entry name" value="CbiX_SirB_C"/>
    <property type="match status" value="1"/>
</dbReference>
<comment type="caution">
    <text evidence="3">The sequence shown here is derived from an EMBL/GenBank/DDBJ whole genome shotgun (WGS) entry which is preliminary data.</text>
</comment>
<evidence type="ECO:0000256" key="2">
    <source>
        <dbReference type="ARBA" id="ARBA00023239"/>
    </source>
</evidence>
<dbReference type="Proteomes" id="UP000054010">
    <property type="component" value="Unassembled WGS sequence"/>
</dbReference>
<dbReference type="AlphaFoldDB" id="E1IGF7"/>
<evidence type="ECO:0000313" key="3">
    <source>
        <dbReference type="EMBL" id="EFO79723.1"/>
    </source>
</evidence>
<keyword evidence="2" id="KW-0456">Lyase</keyword>
<sequence>MLLLIGHGSPDAAGNAEFLAFADLLQTALGVPTQPCFLELAEPSIGAGFDLCVAAGAQEIVALPLFLGPGRHQKRDVPELLAAAQREHPHVQVRYGTPVGPHQRLVDALADRASTAMGQATQPVAQAETAVLLVGRGSKDTQSNAEVARLARMLYEQQEYGWVEYAYQLVVAPNVGQGITRCVQLGARRVIVLPYILFTGFVRDDIVAQALAAQQQHPQIEVVVAQHLFPHAGLLDAVVQRYQECVAGAAAMTCDLCSYRHQHEDDEHHHHHHHHHGESHL</sequence>
<dbReference type="CDD" id="cd03416">
    <property type="entry name" value="CbiX_SirB_N"/>
    <property type="match status" value="1"/>
</dbReference>
<dbReference type="GO" id="GO:0046872">
    <property type="term" value="F:metal ion binding"/>
    <property type="evidence" value="ECO:0007669"/>
    <property type="project" value="UniProtKB-KW"/>
</dbReference>
<dbReference type="EMBL" id="ADVR01000106">
    <property type="protein sequence ID" value="EFO79723.1"/>
    <property type="molecule type" value="Genomic_DNA"/>
</dbReference>
<dbReference type="STRING" id="765420.OSCT_2408"/>
<name>E1IGF7_9CHLR</name>
<dbReference type="OrthoDB" id="9797895at2"/>
<dbReference type="eggNOG" id="COG2138">
    <property type="taxonomic scope" value="Bacteria"/>
</dbReference>
<dbReference type="InterPro" id="IPR050963">
    <property type="entry name" value="Sirohydro_Cobaltochel/CbiX"/>
</dbReference>
<gene>
    <name evidence="3" type="ORF">OSCT_2408</name>
</gene>
<dbReference type="SUPFAM" id="SSF53800">
    <property type="entry name" value="Chelatase"/>
    <property type="match status" value="1"/>
</dbReference>
<dbReference type="PANTHER" id="PTHR33542">
    <property type="entry name" value="SIROHYDROCHLORIN FERROCHELATASE, CHLOROPLASTIC"/>
    <property type="match status" value="1"/>
</dbReference>
<proteinExistence type="predicted"/>
<keyword evidence="4" id="KW-1185">Reference proteome</keyword>
<organism evidence="3 4">
    <name type="scientific">Oscillochloris trichoides DG-6</name>
    <dbReference type="NCBI Taxonomy" id="765420"/>
    <lineage>
        <taxon>Bacteria</taxon>
        <taxon>Bacillati</taxon>
        <taxon>Chloroflexota</taxon>
        <taxon>Chloroflexia</taxon>
        <taxon>Chloroflexales</taxon>
        <taxon>Chloroflexineae</taxon>
        <taxon>Oscillochloridaceae</taxon>
        <taxon>Oscillochloris</taxon>
    </lineage>
</organism>
<dbReference type="Pfam" id="PF01903">
    <property type="entry name" value="CbiX"/>
    <property type="match status" value="2"/>
</dbReference>
<evidence type="ECO:0000313" key="4">
    <source>
        <dbReference type="Proteomes" id="UP000054010"/>
    </source>
</evidence>
<dbReference type="GO" id="GO:0016829">
    <property type="term" value="F:lyase activity"/>
    <property type="evidence" value="ECO:0007669"/>
    <property type="project" value="UniProtKB-KW"/>
</dbReference>
<keyword evidence="1" id="KW-0479">Metal-binding</keyword>
<dbReference type="PANTHER" id="PTHR33542:SF3">
    <property type="entry name" value="SIROHYDROCHLORIN FERROCHELATASE, CHLOROPLASTIC"/>
    <property type="match status" value="1"/>
</dbReference>
<reference evidence="3 4" key="1">
    <citation type="journal article" date="2011" name="J. Bacteriol.">
        <title>Draft genome sequence of the anoxygenic filamentous phototrophic bacterium Oscillochloris trichoides subsp. DG-6.</title>
        <authorList>
            <person name="Kuznetsov B.B."/>
            <person name="Ivanovsky R.N."/>
            <person name="Keppen O.I."/>
            <person name="Sukhacheva M.V."/>
            <person name="Bumazhkin B.K."/>
            <person name="Patutina E.O."/>
            <person name="Beletsky A.V."/>
            <person name="Mardanov A.V."/>
            <person name="Baslerov R.V."/>
            <person name="Panteleeva A.N."/>
            <person name="Kolganova T.V."/>
            <person name="Ravin N.V."/>
            <person name="Skryabin K.G."/>
        </authorList>
    </citation>
    <scope>NUCLEOTIDE SEQUENCE [LARGE SCALE GENOMIC DNA]</scope>
    <source>
        <strain evidence="3 4">DG-6</strain>
    </source>
</reference>